<organism evidence="1 2">
    <name type="scientific">Jejudonia soesokkakensis</name>
    <dbReference type="NCBI Taxonomy" id="1323432"/>
    <lineage>
        <taxon>Bacteria</taxon>
        <taxon>Pseudomonadati</taxon>
        <taxon>Bacteroidota</taxon>
        <taxon>Flavobacteriia</taxon>
        <taxon>Flavobacteriales</taxon>
        <taxon>Flavobacteriaceae</taxon>
        <taxon>Jejudonia</taxon>
    </lineage>
</organism>
<reference evidence="2" key="1">
    <citation type="journal article" date="2019" name="Int. J. Syst. Evol. Microbiol.">
        <title>The Global Catalogue of Microorganisms (GCM) 10K type strain sequencing project: providing services to taxonomists for standard genome sequencing and annotation.</title>
        <authorList>
            <consortium name="The Broad Institute Genomics Platform"/>
            <consortium name="The Broad Institute Genome Sequencing Center for Infectious Disease"/>
            <person name="Wu L."/>
            <person name="Ma J."/>
        </authorList>
    </citation>
    <scope>NUCLEOTIDE SEQUENCE [LARGE SCALE GENOMIC DNA]</scope>
    <source>
        <strain evidence="2">CGMCC 1.16306</strain>
    </source>
</reference>
<gene>
    <name evidence="1" type="ORF">ACFQO1_02280</name>
</gene>
<dbReference type="Proteomes" id="UP001596415">
    <property type="component" value="Unassembled WGS sequence"/>
</dbReference>
<comment type="caution">
    <text evidence="1">The sequence shown here is derived from an EMBL/GenBank/DDBJ whole genome shotgun (WGS) entry which is preliminary data.</text>
</comment>
<name>A0ABW2MQ41_9FLAO</name>
<dbReference type="RefSeq" id="WP_380216301.1">
    <property type="nucleotide sequence ID" value="NZ_JBHTBN010000001.1"/>
</dbReference>
<dbReference type="EMBL" id="JBHTBN010000001">
    <property type="protein sequence ID" value="MFC7356499.1"/>
    <property type="molecule type" value="Genomic_DNA"/>
</dbReference>
<sequence length="40" mass="4502">MKKFMLIATILAFVTSCSPESLTNDDQQIDKKQYEVPPNG</sequence>
<evidence type="ECO:0000313" key="1">
    <source>
        <dbReference type="EMBL" id="MFC7356499.1"/>
    </source>
</evidence>
<proteinExistence type="predicted"/>
<evidence type="ECO:0008006" key="3">
    <source>
        <dbReference type="Google" id="ProtNLM"/>
    </source>
</evidence>
<accession>A0ABW2MQ41</accession>
<evidence type="ECO:0000313" key="2">
    <source>
        <dbReference type="Proteomes" id="UP001596415"/>
    </source>
</evidence>
<protein>
    <recommendedName>
        <fullName evidence="3">Lipoprotein</fullName>
    </recommendedName>
</protein>
<keyword evidence="2" id="KW-1185">Reference proteome</keyword>
<dbReference type="PROSITE" id="PS51257">
    <property type="entry name" value="PROKAR_LIPOPROTEIN"/>
    <property type="match status" value="1"/>
</dbReference>